<dbReference type="AlphaFoldDB" id="A0AAV6ULX0"/>
<dbReference type="GO" id="GO:0048511">
    <property type="term" value="P:rhythmic process"/>
    <property type="evidence" value="ECO:0007669"/>
    <property type="project" value="UniProtKB-KW"/>
</dbReference>
<dbReference type="Pfam" id="PF13621">
    <property type="entry name" value="Cupin_8"/>
    <property type="match status" value="1"/>
</dbReference>
<sequence length="406" mass="46335">MSGEAKFNFNLFETQIVPVLRDCNYINLPIELPGVIDEVNFLLTKCGSIFYQENIKTSDLKSCEAFAKTVLDIVWEKINTGHWKDVDPNWRYAFTFASLFKVLCLLAKKDSDKIEIIKACDTGLLMGAPLMRNILSKIASKLSTILSNESGNNRDEPKAKQMKYADDTKCLTNPVVIEKDLPKESFISLYLEKCSPVVLTGAISDWPALSTNPWSTDYFLNKARFRTVPIELGSKYTDDSWTQKLMTIEDFIQTYILNKSKQKEIGYLAQHNLFDQIPELLDDIALPSYIENESGVDISIYFGPGGTISPLHFDPKYNLLAQVVGEKYIRLYSEEETQFLYPRKNTWLSNTSQVDVENPDLASFPLFSQAKYQECVLGPGDLLHIPPRCWHYVRSLSTSISISFWW</sequence>
<keyword evidence="9" id="KW-0090">Biological rhythms</keyword>
<keyword evidence="11" id="KW-0539">Nucleus</keyword>
<evidence type="ECO:0000256" key="11">
    <source>
        <dbReference type="ARBA" id="ARBA00023242"/>
    </source>
</evidence>
<dbReference type="SMART" id="SM00558">
    <property type="entry name" value="JmjC"/>
    <property type="match status" value="1"/>
</dbReference>
<dbReference type="PROSITE" id="PS51184">
    <property type="entry name" value="JMJC"/>
    <property type="match status" value="1"/>
</dbReference>
<keyword evidence="7" id="KW-0408">Iron</keyword>
<evidence type="ECO:0000313" key="16">
    <source>
        <dbReference type="Proteomes" id="UP000827092"/>
    </source>
</evidence>
<evidence type="ECO:0000313" key="15">
    <source>
        <dbReference type="EMBL" id="KAG8184231.1"/>
    </source>
</evidence>
<gene>
    <name evidence="15" type="ORF">JTE90_013207</name>
</gene>
<comment type="cofactor">
    <cofactor evidence="1">
        <name>Fe(2+)</name>
        <dbReference type="ChEBI" id="CHEBI:29033"/>
    </cofactor>
</comment>
<keyword evidence="3" id="KW-0479">Metal-binding</keyword>
<evidence type="ECO:0000256" key="6">
    <source>
        <dbReference type="ARBA" id="ARBA00023002"/>
    </source>
</evidence>
<evidence type="ECO:0000256" key="1">
    <source>
        <dbReference type="ARBA" id="ARBA00001954"/>
    </source>
</evidence>
<feature type="domain" description="JmjC" evidence="14">
    <location>
        <begin position="266"/>
        <end position="406"/>
    </location>
</feature>
<dbReference type="GO" id="GO:0046872">
    <property type="term" value="F:metal ion binding"/>
    <property type="evidence" value="ECO:0007669"/>
    <property type="project" value="UniProtKB-KW"/>
</dbReference>
<evidence type="ECO:0000256" key="4">
    <source>
        <dbReference type="ARBA" id="ARBA00022853"/>
    </source>
</evidence>
<evidence type="ECO:0000256" key="10">
    <source>
        <dbReference type="ARBA" id="ARBA00023163"/>
    </source>
</evidence>
<dbReference type="EMBL" id="JAFNEN010000382">
    <property type="protein sequence ID" value="KAG8184231.1"/>
    <property type="molecule type" value="Genomic_DNA"/>
</dbReference>
<evidence type="ECO:0000256" key="5">
    <source>
        <dbReference type="ARBA" id="ARBA00022964"/>
    </source>
</evidence>
<reference evidence="15 16" key="1">
    <citation type="journal article" date="2022" name="Nat. Ecol. Evol.">
        <title>A masculinizing supergene underlies an exaggerated male reproductive morph in a spider.</title>
        <authorList>
            <person name="Hendrickx F."/>
            <person name="De Corte Z."/>
            <person name="Sonet G."/>
            <person name="Van Belleghem S.M."/>
            <person name="Kostlbacher S."/>
            <person name="Vangestel C."/>
        </authorList>
    </citation>
    <scope>NUCLEOTIDE SEQUENCE [LARGE SCALE GENOMIC DNA]</scope>
    <source>
        <strain evidence="15">W744_W776</strain>
    </source>
</reference>
<evidence type="ECO:0000256" key="8">
    <source>
        <dbReference type="ARBA" id="ARBA00023015"/>
    </source>
</evidence>
<comment type="caution">
    <text evidence="15">The sequence shown here is derived from an EMBL/GenBank/DDBJ whole genome shotgun (WGS) entry which is preliminary data.</text>
</comment>
<evidence type="ECO:0000256" key="13">
    <source>
        <dbReference type="ARBA" id="ARBA00049800"/>
    </source>
</evidence>
<dbReference type="PANTHER" id="PTHR12461:SF106">
    <property type="entry name" value="BIFUNCTIONAL PEPTIDASE AND ARGINYL-HYDROXYLASE JMJD5"/>
    <property type="match status" value="1"/>
</dbReference>
<proteinExistence type="predicted"/>
<name>A0AAV6ULX0_9ARAC</name>
<keyword evidence="4" id="KW-0156">Chromatin regulator</keyword>
<organism evidence="15 16">
    <name type="scientific">Oedothorax gibbosus</name>
    <dbReference type="NCBI Taxonomy" id="931172"/>
    <lineage>
        <taxon>Eukaryota</taxon>
        <taxon>Metazoa</taxon>
        <taxon>Ecdysozoa</taxon>
        <taxon>Arthropoda</taxon>
        <taxon>Chelicerata</taxon>
        <taxon>Arachnida</taxon>
        <taxon>Araneae</taxon>
        <taxon>Araneomorphae</taxon>
        <taxon>Entelegynae</taxon>
        <taxon>Araneoidea</taxon>
        <taxon>Linyphiidae</taxon>
        <taxon>Erigoninae</taxon>
        <taxon>Oedothorax</taxon>
    </lineage>
</organism>
<evidence type="ECO:0000256" key="2">
    <source>
        <dbReference type="ARBA" id="ARBA00004123"/>
    </source>
</evidence>
<evidence type="ECO:0000259" key="14">
    <source>
        <dbReference type="PROSITE" id="PS51184"/>
    </source>
</evidence>
<dbReference type="Proteomes" id="UP000827092">
    <property type="component" value="Unassembled WGS sequence"/>
</dbReference>
<dbReference type="SUPFAM" id="SSF51197">
    <property type="entry name" value="Clavaminate synthase-like"/>
    <property type="match status" value="1"/>
</dbReference>
<dbReference type="InterPro" id="IPR003347">
    <property type="entry name" value="JmjC_dom"/>
</dbReference>
<dbReference type="InterPro" id="IPR041667">
    <property type="entry name" value="Cupin_8"/>
</dbReference>
<keyword evidence="10" id="KW-0804">Transcription</keyword>
<keyword evidence="8" id="KW-0805">Transcription regulation</keyword>
<evidence type="ECO:0000256" key="3">
    <source>
        <dbReference type="ARBA" id="ARBA00022723"/>
    </source>
</evidence>
<keyword evidence="12" id="KW-0131">Cell cycle</keyword>
<dbReference type="Gene3D" id="2.60.120.650">
    <property type="entry name" value="Cupin"/>
    <property type="match status" value="1"/>
</dbReference>
<evidence type="ECO:0000256" key="12">
    <source>
        <dbReference type="ARBA" id="ARBA00023306"/>
    </source>
</evidence>
<dbReference type="GO" id="GO:0005634">
    <property type="term" value="C:nucleus"/>
    <property type="evidence" value="ECO:0007669"/>
    <property type="project" value="UniProtKB-SubCell"/>
</dbReference>
<dbReference type="Pfam" id="PF24472">
    <property type="entry name" value="ARM_KDM8_N"/>
    <property type="match status" value="1"/>
</dbReference>
<keyword evidence="5" id="KW-0223">Dioxygenase</keyword>
<evidence type="ECO:0000256" key="7">
    <source>
        <dbReference type="ARBA" id="ARBA00023004"/>
    </source>
</evidence>
<dbReference type="PANTHER" id="PTHR12461">
    <property type="entry name" value="HYPOXIA-INDUCIBLE FACTOR 1 ALPHA INHIBITOR-RELATED"/>
    <property type="match status" value="1"/>
</dbReference>
<dbReference type="GO" id="GO:0051864">
    <property type="term" value="F:histone H3K36 demethylase activity"/>
    <property type="evidence" value="ECO:0007669"/>
    <property type="project" value="TreeGrafter"/>
</dbReference>
<keyword evidence="6" id="KW-0560">Oxidoreductase</keyword>
<evidence type="ECO:0000256" key="9">
    <source>
        <dbReference type="ARBA" id="ARBA00023108"/>
    </source>
</evidence>
<dbReference type="InterPro" id="IPR056520">
    <property type="entry name" value="ARM_KDM8_N"/>
</dbReference>
<protein>
    <recommendedName>
        <fullName evidence="13">JmjC domain-containing protein 5</fullName>
    </recommendedName>
</protein>
<accession>A0AAV6ULX0</accession>
<comment type="subcellular location">
    <subcellularLocation>
        <location evidence="2">Nucleus</location>
    </subcellularLocation>
</comment>
<keyword evidence="16" id="KW-1185">Reference proteome</keyword>